<evidence type="ECO:0000313" key="3">
    <source>
        <dbReference type="EMBL" id="CAF0970257.1"/>
    </source>
</evidence>
<dbReference type="Proteomes" id="UP000663860">
    <property type="component" value="Unassembled WGS sequence"/>
</dbReference>
<dbReference type="Gene3D" id="2.60.40.10">
    <property type="entry name" value="Immunoglobulins"/>
    <property type="match status" value="1"/>
</dbReference>
<feature type="region of interest" description="Disordered" evidence="1">
    <location>
        <begin position="249"/>
        <end position="377"/>
    </location>
</feature>
<feature type="compositionally biased region" description="Pro residues" evidence="1">
    <location>
        <begin position="255"/>
        <end position="272"/>
    </location>
</feature>
<sequence>MQRLKLCLHLKRTKIFDSFVLNSEQVQVTIVLCATVYVAYGMKLLASSSRELNRRETKLVKRLVKRQALNDPNCDRRTCNVPNCGKDFVAAALPGECCEKCVPWEYASSLGLQYPQAPPPPQPAYDPRAQQAYPYNQYPYNQPQPQAQRVDVYIFGPEDGARVSAGQSIYFDCEVVSPYNQYAQPRWSRSGNQPLPYKVQSTTLPGNRKLARLAIPDATQSDAGRYECNGGTGNPNDQASIDLQVTEGGYYPRQPAQPQPQPQPQPQYPPYDPYNQYPYNQPNYYPAQPQPQPQPQPRPQPQPQTQPPPQPAADDGGNDEGDEGEDAGIDEDQEPAAEATTTIKTTTPQASAAQEEGGEGGEDEGEYPEDYTDNEKK</sequence>
<feature type="compositionally biased region" description="Acidic residues" evidence="1">
    <location>
        <begin position="316"/>
        <end position="335"/>
    </location>
</feature>
<dbReference type="EMBL" id="CAJNON010000175">
    <property type="protein sequence ID" value="CAF1069185.1"/>
    <property type="molecule type" value="Genomic_DNA"/>
</dbReference>
<dbReference type="OrthoDB" id="10059046at2759"/>
<evidence type="ECO:0000313" key="4">
    <source>
        <dbReference type="EMBL" id="CAF1069185.1"/>
    </source>
</evidence>
<evidence type="ECO:0000259" key="2">
    <source>
        <dbReference type="PROSITE" id="PS50835"/>
    </source>
</evidence>
<evidence type="ECO:0000256" key="1">
    <source>
        <dbReference type="SAM" id="MobiDB-lite"/>
    </source>
</evidence>
<dbReference type="EMBL" id="CAJNOE010000141">
    <property type="protein sequence ID" value="CAF0970257.1"/>
    <property type="molecule type" value="Genomic_DNA"/>
</dbReference>
<name>A0A814LR62_9BILA</name>
<organism evidence="4 6">
    <name type="scientific">Adineta steineri</name>
    <dbReference type="NCBI Taxonomy" id="433720"/>
    <lineage>
        <taxon>Eukaryota</taxon>
        <taxon>Metazoa</taxon>
        <taxon>Spiralia</taxon>
        <taxon>Gnathifera</taxon>
        <taxon>Rotifera</taxon>
        <taxon>Eurotatoria</taxon>
        <taxon>Bdelloidea</taxon>
        <taxon>Adinetida</taxon>
        <taxon>Adinetidae</taxon>
        <taxon>Adineta</taxon>
    </lineage>
</organism>
<protein>
    <recommendedName>
        <fullName evidence="2">Ig-like domain-containing protein</fullName>
    </recommendedName>
</protein>
<feature type="compositionally biased region" description="Low complexity" evidence="1">
    <location>
        <begin position="336"/>
        <end position="352"/>
    </location>
</feature>
<dbReference type="InterPro" id="IPR013783">
    <property type="entry name" value="Ig-like_fold"/>
</dbReference>
<dbReference type="AlphaFoldDB" id="A0A814LR62"/>
<dbReference type="Proteomes" id="UP000663881">
    <property type="component" value="Unassembled WGS sequence"/>
</dbReference>
<proteinExistence type="predicted"/>
<dbReference type="EMBL" id="CAJOAY010000335">
    <property type="protein sequence ID" value="CAF3634967.1"/>
    <property type="molecule type" value="Genomic_DNA"/>
</dbReference>
<accession>A0A814LR62</accession>
<gene>
    <name evidence="3" type="ORF">IZO911_LOCUS16001</name>
    <name evidence="5" type="ORF">OKA104_LOCUS8334</name>
    <name evidence="4" type="ORF">VCS650_LOCUS18383</name>
</gene>
<comment type="caution">
    <text evidence="4">The sequence shown here is derived from an EMBL/GenBank/DDBJ whole genome shotgun (WGS) entry which is preliminary data.</text>
</comment>
<dbReference type="InterPro" id="IPR007110">
    <property type="entry name" value="Ig-like_dom"/>
</dbReference>
<dbReference type="InterPro" id="IPR003599">
    <property type="entry name" value="Ig_sub"/>
</dbReference>
<feature type="domain" description="Ig-like" evidence="2">
    <location>
        <begin position="145"/>
        <end position="242"/>
    </location>
</feature>
<dbReference type="SMART" id="SM00409">
    <property type="entry name" value="IG"/>
    <property type="match status" value="1"/>
</dbReference>
<dbReference type="PROSITE" id="PS50835">
    <property type="entry name" value="IG_LIKE"/>
    <property type="match status" value="1"/>
</dbReference>
<evidence type="ECO:0000313" key="6">
    <source>
        <dbReference type="Proteomes" id="UP000663891"/>
    </source>
</evidence>
<dbReference type="Proteomes" id="UP000663891">
    <property type="component" value="Unassembled WGS sequence"/>
</dbReference>
<feature type="compositionally biased region" description="Acidic residues" evidence="1">
    <location>
        <begin position="356"/>
        <end position="377"/>
    </location>
</feature>
<feature type="compositionally biased region" description="Low complexity" evidence="1">
    <location>
        <begin position="273"/>
        <end position="287"/>
    </location>
</feature>
<evidence type="ECO:0000313" key="5">
    <source>
        <dbReference type="EMBL" id="CAF3634967.1"/>
    </source>
</evidence>
<reference evidence="4" key="1">
    <citation type="submission" date="2021-02" db="EMBL/GenBank/DDBJ databases">
        <authorList>
            <person name="Nowell W R."/>
        </authorList>
    </citation>
    <scope>NUCLEOTIDE SEQUENCE</scope>
</reference>
<feature type="region of interest" description="Disordered" evidence="1">
    <location>
        <begin position="221"/>
        <end position="240"/>
    </location>
</feature>
<dbReference type="InterPro" id="IPR036179">
    <property type="entry name" value="Ig-like_dom_sf"/>
</dbReference>
<feature type="compositionally biased region" description="Pro residues" evidence="1">
    <location>
        <begin position="288"/>
        <end position="311"/>
    </location>
</feature>
<dbReference type="SUPFAM" id="SSF48726">
    <property type="entry name" value="Immunoglobulin"/>
    <property type="match status" value="1"/>
</dbReference>